<reference evidence="2" key="1">
    <citation type="submission" date="2013-07" db="EMBL/GenBank/DDBJ databases">
        <title>The genome of an arbuscular mycorrhizal fungus provides insights into the evolution of the oldest plant symbiosis.</title>
        <authorList>
            <consortium name="DOE Joint Genome Institute"/>
            <person name="Tisserant E."/>
            <person name="Malbreil M."/>
            <person name="Kuo A."/>
            <person name="Kohler A."/>
            <person name="Symeonidi A."/>
            <person name="Balestrini R."/>
            <person name="Charron P."/>
            <person name="Duensing N."/>
            <person name="Frei-dit-Frey N."/>
            <person name="Gianinazzi-Pearson V."/>
            <person name="Gilbert B."/>
            <person name="Handa Y."/>
            <person name="Hijri M."/>
            <person name="Kaul R."/>
            <person name="Kawaguchi M."/>
            <person name="Krajinski F."/>
            <person name="Lammers P."/>
            <person name="Lapierre D."/>
            <person name="Masclaux F.G."/>
            <person name="Murat C."/>
            <person name="Morin E."/>
            <person name="Ndikumana S."/>
            <person name="Pagni M."/>
            <person name="Petitpierre D."/>
            <person name="Requena N."/>
            <person name="Rosikiewicz P."/>
            <person name="Riley R."/>
            <person name="Saito K."/>
            <person name="San Clemente H."/>
            <person name="Shapiro H."/>
            <person name="van Tuinen D."/>
            <person name="Becard G."/>
            <person name="Bonfante P."/>
            <person name="Paszkowski U."/>
            <person name="Shachar-Hill Y."/>
            <person name="Young J.P."/>
            <person name="Sanders I.R."/>
            <person name="Henrissat B."/>
            <person name="Rensing S.A."/>
            <person name="Grigoriev I.V."/>
            <person name="Corradi N."/>
            <person name="Roux C."/>
            <person name="Martin F."/>
        </authorList>
    </citation>
    <scope>NUCLEOTIDE SEQUENCE</scope>
    <source>
        <strain evidence="2">DAOM 197198</strain>
    </source>
</reference>
<organism evidence="2">
    <name type="scientific">Rhizophagus irregularis (strain DAOM 181602 / DAOM 197198 / MUCL 43194)</name>
    <name type="common">Arbuscular mycorrhizal fungus</name>
    <name type="synonym">Glomus intraradices</name>
    <dbReference type="NCBI Taxonomy" id="747089"/>
    <lineage>
        <taxon>Eukaryota</taxon>
        <taxon>Fungi</taxon>
        <taxon>Fungi incertae sedis</taxon>
        <taxon>Mucoromycota</taxon>
        <taxon>Glomeromycotina</taxon>
        <taxon>Glomeromycetes</taxon>
        <taxon>Glomerales</taxon>
        <taxon>Glomeraceae</taxon>
        <taxon>Rhizophagus</taxon>
    </lineage>
</organism>
<feature type="compositionally biased region" description="Basic and acidic residues" evidence="1">
    <location>
        <begin position="46"/>
        <end position="67"/>
    </location>
</feature>
<dbReference type="HOGENOM" id="CLU_2147142_0_0_1"/>
<sequence>MDFVMTIEDDNEVISLEEENSDINDDTQINNTKAKKTNKKDKKANKKENKKLNNEKNNEKNKRDDKNNINSENDIINPEFTFFIDGINNKPIEHPWDFNAARAGLKPKIPVR</sequence>
<name>U9UZ27_RHIID</name>
<feature type="compositionally biased region" description="Basic residues" evidence="1">
    <location>
        <begin position="33"/>
        <end position="45"/>
    </location>
</feature>
<dbReference type="AlphaFoldDB" id="U9UZ27"/>
<dbReference type="VEuPathDB" id="FungiDB:RhiirFUN_024569"/>
<feature type="compositionally biased region" description="Acidic residues" evidence="1">
    <location>
        <begin position="7"/>
        <end position="25"/>
    </location>
</feature>
<feature type="region of interest" description="Disordered" evidence="1">
    <location>
        <begin position="1"/>
        <end position="75"/>
    </location>
</feature>
<evidence type="ECO:0000313" key="2">
    <source>
        <dbReference type="EMBL" id="ESA23843.1"/>
    </source>
</evidence>
<evidence type="ECO:0000256" key="1">
    <source>
        <dbReference type="SAM" id="MobiDB-lite"/>
    </source>
</evidence>
<proteinExistence type="predicted"/>
<protein>
    <submittedName>
        <fullName evidence="2">Uncharacterized protein</fullName>
    </submittedName>
</protein>
<accession>U9UZ27</accession>
<dbReference type="EMBL" id="KI274439">
    <property type="protein sequence ID" value="ESA23843.1"/>
    <property type="molecule type" value="Genomic_DNA"/>
</dbReference>
<gene>
    <name evidence="2" type="ORF">GLOINDRAFT_103818</name>
</gene>